<gene>
    <name evidence="1" type="ORF">MSAN_01012800</name>
</gene>
<dbReference type="AlphaFoldDB" id="A0A8H6YRJ9"/>
<sequence>MHPSLAVSNLHQLPLLLRRRALAAAAGNIDELKTLNRSQANVTRLLPVYYSGLDTAPIPSLLAQLDAPEGPFLTQKLAQVVLCLQGLCSIGSKELFPGPPSVDLWQRVWPWLEFLDTYQDHLPRLLRPGLGVSDFSPLLLISVLGRDEATAKLMLVTPGLRILIFRAWAQSFDQTKFVQTHKGLFDKVCGLMQNVTPTITDQRDFEEAIEGSGGNRLALARLCVNHINFVVQPAAMSPGDFSMRSVIILLQMRCEADMSFRELLVDQGIVSALTSVACRFSSPPFAQQNSLFILCWAIKFYLRMPYGHKTITEAVHAGLLRALLAFGKMSPPPEPQYLQQLDEILVFFSTSSVYLSFLLQLQASIKELEDPHRRPDLPWICTLR</sequence>
<dbReference type="OrthoDB" id="3064914at2759"/>
<evidence type="ECO:0000313" key="1">
    <source>
        <dbReference type="EMBL" id="KAF7363562.1"/>
    </source>
</evidence>
<evidence type="ECO:0000313" key="2">
    <source>
        <dbReference type="Proteomes" id="UP000623467"/>
    </source>
</evidence>
<dbReference type="Proteomes" id="UP000623467">
    <property type="component" value="Unassembled WGS sequence"/>
</dbReference>
<reference evidence="1" key="1">
    <citation type="submission" date="2020-05" db="EMBL/GenBank/DDBJ databases">
        <title>Mycena genomes resolve the evolution of fungal bioluminescence.</title>
        <authorList>
            <person name="Tsai I.J."/>
        </authorList>
    </citation>
    <scope>NUCLEOTIDE SEQUENCE</scope>
    <source>
        <strain evidence="1">160909Yilan</strain>
    </source>
</reference>
<protein>
    <submittedName>
        <fullName evidence="1">MYND-type domain-containing protein</fullName>
    </submittedName>
</protein>
<accession>A0A8H6YRJ9</accession>
<proteinExistence type="predicted"/>
<keyword evidence="2" id="KW-1185">Reference proteome</keyword>
<dbReference type="EMBL" id="JACAZH010000007">
    <property type="protein sequence ID" value="KAF7363562.1"/>
    <property type="molecule type" value="Genomic_DNA"/>
</dbReference>
<organism evidence="1 2">
    <name type="scientific">Mycena sanguinolenta</name>
    <dbReference type="NCBI Taxonomy" id="230812"/>
    <lineage>
        <taxon>Eukaryota</taxon>
        <taxon>Fungi</taxon>
        <taxon>Dikarya</taxon>
        <taxon>Basidiomycota</taxon>
        <taxon>Agaricomycotina</taxon>
        <taxon>Agaricomycetes</taxon>
        <taxon>Agaricomycetidae</taxon>
        <taxon>Agaricales</taxon>
        <taxon>Marasmiineae</taxon>
        <taxon>Mycenaceae</taxon>
        <taxon>Mycena</taxon>
    </lineage>
</organism>
<name>A0A8H6YRJ9_9AGAR</name>
<comment type="caution">
    <text evidence="1">The sequence shown here is derived from an EMBL/GenBank/DDBJ whole genome shotgun (WGS) entry which is preliminary data.</text>
</comment>